<proteinExistence type="predicted"/>
<name>A0ABM7Q8Q2_9GAMM</name>
<evidence type="ECO:0000313" key="2">
    <source>
        <dbReference type="EMBL" id="BCT93812.1"/>
    </source>
</evidence>
<dbReference type="InterPro" id="IPR018640">
    <property type="entry name" value="DUF2063"/>
</dbReference>
<dbReference type="EMBL" id="AP024545">
    <property type="protein sequence ID" value="BCT93812.1"/>
    <property type="molecule type" value="Genomic_DNA"/>
</dbReference>
<dbReference type="RefSeq" id="WP_213434726.1">
    <property type="nucleotide sequence ID" value="NZ_AP024545.1"/>
</dbReference>
<organism evidence="2 3">
    <name type="scientific">Noviluteimonas caseinilytica</name>
    <dbReference type="NCBI Taxonomy" id="2675101"/>
    <lineage>
        <taxon>Bacteria</taxon>
        <taxon>Pseudomonadati</taxon>
        <taxon>Pseudomonadota</taxon>
        <taxon>Gammaproteobacteria</taxon>
        <taxon>Lysobacterales</taxon>
        <taxon>Lysobacteraceae</taxon>
        <taxon>Noviluteimonas</taxon>
    </lineage>
</organism>
<gene>
    <name evidence="2" type="ORF">LYSCAS_28360</name>
</gene>
<reference evidence="2 3" key="1">
    <citation type="submission" date="2021-03" db="EMBL/GenBank/DDBJ databases">
        <title>Complete Genome Sequences of Two Lysobacter Strains Isolated from Sea Water (Lysobacter caseinilyticus) and Soil (Lysobacter helvus) in South Korea.</title>
        <authorList>
            <person name="Watanabe Y."/>
            <person name="Arakawa K."/>
        </authorList>
    </citation>
    <scope>NUCLEOTIDE SEQUENCE [LARGE SCALE GENOMIC DNA]</scope>
    <source>
        <strain evidence="2 3">KVB24</strain>
    </source>
</reference>
<dbReference type="Proteomes" id="UP000681317">
    <property type="component" value="Chromosome"/>
</dbReference>
<feature type="domain" description="Putative DNA-binding" evidence="1">
    <location>
        <begin position="5"/>
        <end position="89"/>
    </location>
</feature>
<evidence type="ECO:0000313" key="3">
    <source>
        <dbReference type="Proteomes" id="UP000681317"/>
    </source>
</evidence>
<dbReference type="InterPro" id="IPR044922">
    <property type="entry name" value="DUF2063_N_sf"/>
</dbReference>
<protein>
    <submittedName>
        <fullName evidence="2">DUF2063 domain-containing protein</fullName>
    </submittedName>
</protein>
<dbReference type="Pfam" id="PF09836">
    <property type="entry name" value="DUF2063"/>
    <property type="match status" value="1"/>
</dbReference>
<keyword evidence="3" id="KW-1185">Reference proteome</keyword>
<sequence>MNVHAAFAHALTSPAAPAPGGVRGHDAARRFAVHRITFVATLVDALAASFPVTQALVGEAFFRAMARACVLASPPRTPVLTEYAFEFPAAIATFAPAAQVPYLADVARIEALRIRAYHAADAQPVADAEFLALCANPEQLANARVALHPACTWFRARHAAHAIWAAHQEDVAPSLAHIDIAQPEEILVTRPHFDVHVAALPAGATALLDALRLGLPLGAAFAQARALARHADEAALFAVLLRHGLVVAFHPES</sequence>
<accession>A0ABM7Q8Q2</accession>
<evidence type="ECO:0000259" key="1">
    <source>
        <dbReference type="Pfam" id="PF09836"/>
    </source>
</evidence>
<dbReference type="Gene3D" id="1.10.150.690">
    <property type="entry name" value="DUF2063"/>
    <property type="match status" value="1"/>
</dbReference>